<evidence type="ECO:0000313" key="7">
    <source>
        <dbReference type="Proteomes" id="UP000095349"/>
    </source>
</evidence>
<feature type="compositionally biased region" description="Basic residues" evidence="4">
    <location>
        <begin position="7"/>
        <end position="16"/>
    </location>
</feature>
<dbReference type="Gene3D" id="3.40.50.1820">
    <property type="entry name" value="alpha/beta hydrolase"/>
    <property type="match status" value="1"/>
</dbReference>
<evidence type="ECO:0000256" key="3">
    <source>
        <dbReference type="ARBA" id="ARBA00022801"/>
    </source>
</evidence>
<dbReference type="AlphaFoldDB" id="A0A1D8G653"/>
<dbReference type="Proteomes" id="UP000095349">
    <property type="component" value="Chromosome"/>
</dbReference>
<sequence>MSITRPSWRRTPRRRAPATASRQAHRRRTAALAALVLLAGTAAGCGGEDESGESGQEAMRELASQKPAWKACTPPAAAPGGATPPSPLPDGTGWECAFMDAPLDYADPGGETIELAMIRVKARDQENRIGSLVFNFGGPGGSGVTALPSFAPDYEKLRSRYDLVSFDPRGVGQSGGVECLDRAQLDAFYAQDATPDDDAEVTRYRSELEKYARACEENSGGVLPHVGTENAARDMDLMRQVLGDDKLYYFGISYGTELGGVYAHLFPRRVGRAVLDAVVDPTGTAEQGSLGQARGFQLALRNFARDCVRRGDDCALPGSTPEEIEQSVADLLARLDQRPIRGIGDRPLTQTLAANGIAQALYSKEYWQYLEQGLDEADGGDGALLLALADSMNGRDENGEYSNLQAANAAINCVDDRARFTPEQVEAKLPEFREASPVFGDLLAWGLLWCGSWPVPGEADHPEVSAPGAPPILVIGTTGDPATPYEGAKAMASALGEGVGIEVTYRGEGHGAYNSGDACVQRVVNAYLLDGKVPPSGTVCP</sequence>
<feature type="domain" description="Peptidase S33 tripeptidyl aminopeptidase-like C-terminal" evidence="5">
    <location>
        <begin position="436"/>
        <end position="540"/>
    </location>
</feature>
<dbReference type="GO" id="GO:0016787">
    <property type="term" value="F:hydrolase activity"/>
    <property type="evidence" value="ECO:0007669"/>
    <property type="project" value="UniProtKB-KW"/>
</dbReference>
<dbReference type="Pfam" id="PF08386">
    <property type="entry name" value="Abhydrolase_4"/>
    <property type="match status" value="1"/>
</dbReference>
<keyword evidence="2" id="KW-0732">Signal</keyword>
<proteinExistence type="inferred from homology"/>
<feature type="compositionally biased region" description="Low complexity" evidence="4">
    <location>
        <begin position="71"/>
        <end position="81"/>
    </location>
</feature>
<dbReference type="SUPFAM" id="SSF53474">
    <property type="entry name" value="alpha/beta-Hydrolases"/>
    <property type="match status" value="1"/>
</dbReference>
<keyword evidence="3 6" id="KW-0378">Hydrolase</keyword>
<accession>A0A1D8G653</accession>
<gene>
    <name evidence="6" type="primary">caeA_3</name>
    <name evidence="6" type="ORF">A4G23_03792</name>
</gene>
<dbReference type="EC" id="3.1.1.-" evidence="6"/>
<reference evidence="6 7" key="1">
    <citation type="submission" date="2016-09" db="EMBL/GenBank/DDBJ databases">
        <title>Streptomyces rubrolavendulae MJM4426 Genome sequencing and assembly.</title>
        <authorList>
            <person name="Kim J.-G."/>
        </authorList>
    </citation>
    <scope>NUCLEOTIDE SEQUENCE [LARGE SCALE GENOMIC DNA]</scope>
    <source>
        <strain evidence="6 7">MJM4426</strain>
    </source>
</reference>
<feature type="region of interest" description="Disordered" evidence="4">
    <location>
        <begin position="1"/>
        <end position="26"/>
    </location>
</feature>
<dbReference type="PATRIC" id="fig|285473.5.peg.3974"/>
<dbReference type="InterPro" id="IPR051601">
    <property type="entry name" value="Serine_prot/Carboxylest_S33"/>
</dbReference>
<dbReference type="GeneID" id="91405337"/>
<protein>
    <submittedName>
        <fullName evidence="6">Carboxylesterase A</fullName>
        <ecNumber evidence="6">3.1.1.-</ecNumber>
    </submittedName>
</protein>
<dbReference type="InterPro" id="IPR029058">
    <property type="entry name" value="AB_hydrolase_fold"/>
</dbReference>
<dbReference type="OrthoDB" id="4498590at2"/>
<dbReference type="PANTHER" id="PTHR43248">
    <property type="entry name" value="2-SUCCINYL-6-HYDROXY-2,4-CYCLOHEXADIENE-1-CARBOXYLATE SYNTHASE"/>
    <property type="match status" value="1"/>
</dbReference>
<evidence type="ECO:0000256" key="4">
    <source>
        <dbReference type="SAM" id="MobiDB-lite"/>
    </source>
</evidence>
<evidence type="ECO:0000313" key="6">
    <source>
        <dbReference type="EMBL" id="AOT60917.1"/>
    </source>
</evidence>
<evidence type="ECO:0000256" key="1">
    <source>
        <dbReference type="ARBA" id="ARBA00010088"/>
    </source>
</evidence>
<evidence type="ECO:0000256" key="2">
    <source>
        <dbReference type="ARBA" id="ARBA00022729"/>
    </source>
</evidence>
<keyword evidence="7" id="KW-1185">Reference proteome</keyword>
<dbReference type="STRING" id="285473.A4G23_03792"/>
<dbReference type="EMBL" id="CP017316">
    <property type="protein sequence ID" value="AOT60917.1"/>
    <property type="molecule type" value="Genomic_DNA"/>
</dbReference>
<evidence type="ECO:0000259" key="5">
    <source>
        <dbReference type="Pfam" id="PF08386"/>
    </source>
</evidence>
<dbReference type="KEGG" id="srn:A4G23_03792"/>
<feature type="region of interest" description="Disordered" evidence="4">
    <location>
        <begin position="45"/>
        <end position="87"/>
    </location>
</feature>
<dbReference type="RefSeq" id="WP_031129856.1">
    <property type="nucleotide sequence ID" value="NZ_CP017316.1"/>
</dbReference>
<dbReference type="PANTHER" id="PTHR43248:SF29">
    <property type="entry name" value="TRIPEPTIDYL AMINOPEPTIDASE"/>
    <property type="match status" value="1"/>
</dbReference>
<comment type="similarity">
    <text evidence="1">Belongs to the peptidase S33 family.</text>
</comment>
<dbReference type="InterPro" id="IPR013595">
    <property type="entry name" value="Pept_S33_TAP-like_C"/>
</dbReference>
<name>A0A1D8G653_9ACTN</name>
<organism evidence="6 7">
    <name type="scientific">Streptomyces rubrolavendulae</name>
    <dbReference type="NCBI Taxonomy" id="285473"/>
    <lineage>
        <taxon>Bacteria</taxon>
        <taxon>Bacillati</taxon>
        <taxon>Actinomycetota</taxon>
        <taxon>Actinomycetes</taxon>
        <taxon>Kitasatosporales</taxon>
        <taxon>Streptomycetaceae</taxon>
        <taxon>Streptomyces</taxon>
    </lineage>
</organism>